<dbReference type="InterPro" id="IPR017938">
    <property type="entry name" value="Riboflavin_synthase-like_b-brl"/>
</dbReference>
<dbReference type="InterPro" id="IPR019180">
    <property type="entry name" value="Oxidoreductase-like_N"/>
</dbReference>
<evidence type="ECO:0000313" key="11">
    <source>
        <dbReference type="Proteomes" id="UP000007151"/>
    </source>
</evidence>
<dbReference type="EMBL" id="AGBW02011073">
    <property type="protein sequence ID" value="OWR47262.1"/>
    <property type="molecule type" value="Genomic_DNA"/>
</dbReference>
<feature type="binding site" evidence="7">
    <location>
        <position position="128"/>
    </location>
    <ligand>
        <name>FAD</name>
        <dbReference type="ChEBI" id="CHEBI:57692"/>
    </ligand>
</feature>
<dbReference type="InterPro" id="IPR017927">
    <property type="entry name" value="FAD-bd_FR_type"/>
</dbReference>
<dbReference type="Pfam" id="PF00175">
    <property type="entry name" value="NAD_binding_1"/>
    <property type="match status" value="1"/>
</dbReference>
<dbReference type="InterPro" id="IPR039261">
    <property type="entry name" value="FNR_nucleotide-bd"/>
</dbReference>
<keyword evidence="5 8" id="KW-0560">Oxidoreductase</keyword>
<comment type="similarity">
    <text evidence="2 8">Belongs to the flavoprotein pyridine nucleotide cytochrome reductase family.</text>
</comment>
<evidence type="ECO:0000256" key="1">
    <source>
        <dbReference type="ARBA" id="ARBA00001974"/>
    </source>
</evidence>
<dbReference type="PROSITE" id="PS51384">
    <property type="entry name" value="FAD_FR"/>
    <property type="match status" value="1"/>
</dbReference>
<keyword evidence="3 7" id="KW-0285">Flavoprotein</keyword>
<dbReference type="SUPFAM" id="SSF52343">
    <property type="entry name" value="Ferredoxin reductase-like, C-terminal NADP-linked domain"/>
    <property type="match status" value="1"/>
</dbReference>
<feature type="binding site" evidence="7">
    <location>
        <position position="126"/>
    </location>
    <ligand>
        <name>FAD</name>
        <dbReference type="ChEBI" id="CHEBI:57692"/>
    </ligand>
</feature>
<feature type="binding site" evidence="7">
    <location>
        <position position="135"/>
    </location>
    <ligand>
        <name>FAD</name>
        <dbReference type="ChEBI" id="CHEBI:57692"/>
    </ligand>
</feature>
<dbReference type="Pfam" id="PF09791">
    <property type="entry name" value="Oxidored-like"/>
    <property type="match status" value="1"/>
</dbReference>
<organism evidence="10 11">
    <name type="scientific">Danaus plexippus plexippus</name>
    <dbReference type="NCBI Taxonomy" id="278856"/>
    <lineage>
        <taxon>Eukaryota</taxon>
        <taxon>Metazoa</taxon>
        <taxon>Ecdysozoa</taxon>
        <taxon>Arthropoda</taxon>
        <taxon>Hexapoda</taxon>
        <taxon>Insecta</taxon>
        <taxon>Pterygota</taxon>
        <taxon>Neoptera</taxon>
        <taxon>Endopterygota</taxon>
        <taxon>Lepidoptera</taxon>
        <taxon>Glossata</taxon>
        <taxon>Ditrysia</taxon>
        <taxon>Papilionoidea</taxon>
        <taxon>Nymphalidae</taxon>
        <taxon>Danainae</taxon>
        <taxon>Danaini</taxon>
        <taxon>Danaina</taxon>
        <taxon>Danaus</taxon>
        <taxon>Danaus</taxon>
    </lineage>
</organism>
<dbReference type="InterPro" id="IPR008333">
    <property type="entry name" value="Cbr1-like_FAD-bd_dom"/>
</dbReference>
<dbReference type="KEGG" id="dpl:KGM_207554"/>
<dbReference type="Gene3D" id="3.40.50.80">
    <property type="entry name" value="Nucleotide-binding domain of ferredoxin-NADP reductase (FNR) module"/>
    <property type="match status" value="1"/>
</dbReference>
<dbReference type="SUPFAM" id="SSF63380">
    <property type="entry name" value="Riboflavin synthase domain-like"/>
    <property type="match status" value="1"/>
</dbReference>
<proteinExistence type="inferred from homology"/>
<dbReference type="InParanoid" id="A0A212F0L0"/>
<comment type="caution">
    <text evidence="10">The sequence shown here is derived from an EMBL/GenBank/DDBJ whole genome shotgun (WGS) entry which is preliminary data.</text>
</comment>
<comment type="cofactor">
    <cofactor evidence="1 7 8">
        <name>FAD</name>
        <dbReference type="ChEBI" id="CHEBI:57692"/>
    </cofactor>
</comment>
<dbReference type="PRINTS" id="PR00371">
    <property type="entry name" value="FPNCR"/>
</dbReference>
<accession>A0A212F0L0</accession>
<dbReference type="Gene3D" id="2.40.30.10">
    <property type="entry name" value="Translation factors"/>
    <property type="match status" value="1"/>
</dbReference>
<dbReference type="PANTHER" id="PTHR19370">
    <property type="entry name" value="NADH-CYTOCHROME B5 REDUCTASE"/>
    <property type="match status" value="1"/>
</dbReference>
<dbReference type="GO" id="GO:0090524">
    <property type="term" value="F:cytochrome-b5 reductase activity, acting on NADH"/>
    <property type="evidence" value="ECO:0007669"/>
    <property type="project" value="UniProtKB-EC"/>
</dbReference>
<keyword evidence="6 8" id="KW-0520">NAD</keyword>
<feature type="binding site" evidence="7">
    <location>
        <position position="106"/>
    </location>
    <ligand>
        <name>FAD</name>
        <dbReference type="ChEBI" id="CHEBI:57692"/>
    </ligand>
</feature>
<feature type="binding site" evidence="7">
    <location>
        <position position="136"/>
    </location>
    <ligand>
        <name>FAD</name>
        <dbReference type="ChEBI" id="CHEBI:57692"/>
    </ligand>
</feature>
<gene>
    <name evidence="10" type="ORF">KGM_207554</name>
</gene>
<dbReference type="PRINTS" id="PR00406">
    <property type="entry name" value="CYTB5RDTASE"/>
</dbReference>
<dbReference type="AlphaFoldDB" id="A0A212F0L0"/>
<dbReference type="eggNOG" id="KOG0534">
    <property type="taxonomic scope" value="Eukaryota"/>
</dbReference>
<evidence type="ECO:0000259" key="9">
    <source>
        <dbReference type="PROSITE" id="PS51384"/>
    </source>
</evidence>
<feature type="binding site" evidence="7">
    <location>
        <position position="108"/>
    </location>
    <ligand>
        <name>FAD</name>
        <dbReference type="ChEBI" id="CHEBI:57692"/>
    </ligand>
</feature>
<dbReference type="STRING" id="278856.A0A212F0L0"/>
<keyword evidence="11" id="KW-1185">Reference proteome</keyword>
<protein>
    <recommendedName>
        <fullName evidence="8">NADH-cytochrome b5 reductase</fullName>
        <ecNumber evidence="8">1.6.2.2</ecNumber>
    </recommendedName>
</protein>
<dbReference type="FunCoup" id="A0A212F0L0">
    <property type="interactions" value="349"/>
</dbReference>
<evidence type="ECO:0000256" key="2">
    <source>
        <dbReference type="ARBA" id="ARBA00006105"/>
    </source>
</evidence>
<evidence type="ECO:0000256" key="8">
    <source>
        <dbReference type="RuleBase" id="RU361226"/>
    </source>
</evidence>
<evidence type="ECO:0000256" key="5">
    <source>
        <dbReference type="ARBA" id="ARBA00023002"/>
    </source>
</evidence>
<dbReference type="InterPro" id="IPR001834">
    <property type="entry name" value="CBR-like"/>
</dbReference>
<evidence type="ECO:0000256" key="3">
    <source>
        <dbReference type="ARBA" id="ARBA00022630"/>
    </source>
</evidence>
<dbReference type="Proteomes" id="UP000007151">
    <property type="component" value="Unassembled WGS sequence"/>
</dbReference>
<name>A0A212F0L0_DANPL</name>
<comment type="catalytic activity">
    <reaction evidence="8">
        <text>2 Fe(III)-[cytochrome b5] + NADH = 2 Fe(II)-[cytochrome b5] + NAD(+) + H(+)</text>
        <dbReference type="Rhea" id="RHEA:46680"/>
        <dbReference type="Rhea" id="RHEA-COMP:10438"/>
        <dbReference type="Rhea" id="RHEA-COMP:10439"/>
        <dbReference type="ChEBI" id="CHEBI:15378"/>
        <dbReference type="ChEBI" id="CHEBI:29033"/>
        <dbReference type="ChEBI" id="CHEBI:29034"/>
        <dbReference type="ChEBI" id="CHEBI:57540"/>
        <dbReference type="ChEBI" id="CHEBI:57945"/>
        <dbReference type="EC" id="1.6.2.2"/>
    </reaction>
</comment>
<dbReference type="CDD" id="cd06183">
    <property type="entry name" value="cyt_b5_reduct_like"/>
    <property type="match status" value="1"/>
</dbReference>
<dbReference type="InterPro" id="IPR001709">
    <property type="entry name" value="Flavoprot_Pyr_Nucl_cyt_Rdtase"/>
</dbReference>
<feature type="domain" description="FAD-binding FR-type" evidence="9">
    <location>
        <begin position="52"/>
        <end position="160"/>
    </location>
</feature>
<sequence length="303" mass="35910">MKPPIEPNKEDCCNSGCNPCIFEVFEKQLQLYKKCKENDEILMTEENGISQLEYSSFFISDIVELTENLRILKFKKLRTDSNTKIFWNAGDHFLLKYNDGNMSCSRAYTPIKLKKSYLDDFDFLIVVKKYSEGLVSQYLFTLEKGNETLWRGPYGHYNVLENKFKRIIMIAQGTGIAPFIYIIDQILNDEDNMTKLVLFFCCKSLNEILFRNELYEFKSYWNFQYHIYLSDRWNDNKNKVMYSEPIIERKLRADDLVEIKPCNSDQFLVCGSQQFMRDFDHILKKELCVENIVNKILEKIVTI</sequence>
<reference evidence="10 11" key="1">
    <citation type="journal article" date="2011" name="Cell">
        <title>The monarch butterfly genome yields insights into long-distance migration.</title>
        <authorList>
            <person name="Zhan S."/>
            <person name="Merlin C."/>
            <person name="Boore J.L."/>
            <person name="Reppert S.M."/>
        </authorList>
    </citation>
    <scope>NUCLEOTIDE SEQUENCE [LARGE SCALE GENOMIC DNA]</scope>
    <source>
        <strain evidence="10">F-2</strain>
    </source>
</reference>
<dbReference type="Pfam" id="PF00970">
    <property type="entry name" value="FAD_binding_6"/>
    <property type="match status" value="1"/>
</dbReference>
<evidence type="ECO:0000313" key="10">
    <source>
        <dbReference type="EMBL" id="OWR47262.1"/>
    </source>
</evidence>
<dbReference type="EC" id="1.6.2.2" evidence="8"/>
<evidence type="ECO:0000256" key="4">
    <source>
        <dbReference type="ARBA" id="ARBA00022827"/>
    </source>
</evidence>
<dbReference type="InterPro" id="IPR001433">
    <property type="entry name" value="OxRdtase_FAD/NAD-bd"/>
</dbReference>
<keyword evidence="4 7" id="KW-0274">FAD</keyword>
<evidence type="ECO:0000256" key="6">
    <source>
        <dbReference type="ARBA" id="ARBA00023027"/>
    </source>
</evidence>
<evidence type="ECO:0000256" key="7">
    <source>
        <dbReference type="PIRSR" id="PIRSR601834-1"/>
    </source>
</evidence>
<dbReference type="PANTHER" id="PTHR19370:SF184">
    <property type="entry name" value="NADH-CYTOCHROME B5 REDUCTASE-LIKE"/>
    <property type="match status" value="1"/>
</dbReference>